<dbReference type="InterPro" id="IPR051533">
    <property type="entry name" value="WaaL-like"/>
</dbReference>
<organism evidence="7 8">
    <name type="scientific">Pseudenterobacter timonensis</name>
    <dbReference type="NCBI Taxonomy" id="1755099"/>
    <lineage>
        <taxon>Bacteria</taxon>
        <taxon>Pseudomonadati</taxon>
        <taxon>Pseudomonadota</taxon>
        <taxon>Gammaproteobacteria</taxon>
        <taxon>Enterobacterales</taxon>
        <taxon>Enterobacteriaceae</taxon>
        <taxon>Pseudenterobacter</taxon>
    </lineage>
</organism>
<dbReference type="PANTHER" id="PTHR37422:SF17">
    <property type="entry name" value="O-ANTIGEN LIGASE"/>
    <property type="match status" value="1"/>
</dbReference>
<accession>A0ABV4A200</accession>
<feature type="transmembrane region" description="Helical" evidence="5">
    <location>
        <begin position="138"/>
        <end position="156"/>
    </location>
</feature>
<dbReference type="PANTHER" id="PTHR37422">
    <property type="entry name" value="TEICHURONIC ACID BIOSYNTHESIS PROTEIN TUAE"/>
    <property type="match status" value="1"/>
</dbReference>
<feature type="transmembrane region" description="Helical" evidence="5">
    <location>
        <begin position="43"/>
        <end position="62"/>
    </location>
</feature>
<feature type="domain" description="O-antigen ligase-related" evidence="6">
    <location>
        <begin position="197"/>
        <end position="328"/>
    </location>
</feature>
<evidence type="ECO:0000313" key="7">
    <source>
        <dbReference type="EMBL" id="MEX9251079.1"/>
    </source>
</evidence>
<gene>
    <name evidence="7" type="ORF">AB7Z85_00865</name>
</gene>
<evidence type="ECO:0000313" key="8">
    <source>
        <dbReference type="Proteomes" id="UP001561463"/>
    </source>
</evidence>
<evidence type="ECO:0000256" key="1">
    <source>
        <dbReference type="ARBA" id="ARBA00004141"/>
    </source>
</evidence>
<proteinExistence type="predicted"/>
<name>A0ABV4A200_9ENTR</name>
<evidence type="ECO:0000256" key="5">
    <source>
        <dbReference type="SAM" id="Phobius"/>
    </source>
</evidence>
<sequence length="396" mass="45313">MSINKKIVYSIGDYSYSLLIVLMLLGYPIFSILASVLDADLLTLFYRGLCILFGFIGMVFASSSLKNNLSYTKIQIIIIGLHLIYICWVFIYFSNGYKNENLDLSFYINNSIIFSLLPILLVNRNINENFYPLLKKQIRFTIVLFIVITFLAYKLGLSDEYRLSFEKINPISLSLYAAVAILLSFWVFKSKVILVVIVFILLTMMLLSGSRGPLVALAFVTSCLIFFRMKFLKKVTSVAIGFIVAFTVFYLYDIAVNYIPILSRFNFNTTEGGMSVNIREEQYRSALSIFSEHPFFGGSLVEHYAQFYPHNIILEILITGGVALFCIYLFVFFAIGVELQNSLKNRVPVCFYLIFCTLFVSYMFTSSLAGIGLMYFTVVIISRMNQGITHDKYNYH</sequence>
<feature type="transmembrane region" description="Helical" evidence="5">
    <location>
        <begin position="168"/>
        <end position="187"/>
    </location>
</feature>
<dbReference type="GO" id="GO:0016874">
    <property type="term" value="F:ligase activity"/>
    <property type="evidence" value="ECO:0007669"/>
    <property type="project" value="UniProtKB-KW"/>
</dbReference>
<evidence type="ECO:0000256" key="2">
    <source>
        <dbReference type="ARBA" id="ARBA00022692"/>
    </source>
</evidence>
<keyword evidence="8" id="KW-1185">Reference proteome</keyword>
<keyword evidence="7" id="KW-0436">Ligase</keyword>
<protein>
    <submittedName>
        <fullName evidence="7">O-antigen ligase family protein</fullName>
    </submittedName>
</protein>
<feature type="transmembrane region" description="Helical" evidence="5">
    <location>
        <begin position="106"/>
        <end position="126"/>
    </location>
</feature>
<feature type="transmembrane region" description="Helical" evidence="5">
    <location>
        <begin position="74"/>
        <end position="94"/>
    </location>
</feature>
<keyword evidence="4 5" id="KW-0472">Membrane</keyword>
<dbReference type="EMBL" id="JBFZPZ010000001">
    <property type="protein sequence ID" value="MEX9251079.1"/>
    <property type="molecule type" value="Genomic_DNA"/>
</dbReference>
<dbReference type="Proteomes" id="UP001561463">
    <property type="component" value="Unassembled WGS sequence"/>
</dbReference>
<feature type="transmembrane region" description="Helical" evidence="5">
    <location>
        <begin position="312"/>
        <end position="337"/>
    </location>
</feature>
<comment type="subcellular location">
    <subcellularLocation>
        <location evidence="1">Membrane</location>
        <topology evidence="1">Multi-pass membrane protein</topology>
    </subcellularLocation>
</comment>
<evidence type="ECO:0000259" key="6">
    <source>
        <dbReference type="Pfam" id="PF04932"/>
    </source>
</evidence>
<feature type="transmembrane region" description="Helical" evidence="5">
    <location>
        <begin position="192"/>
        <end position="208"/>
    </location>
</feature>
<keyword evidence="3 5" id="KW-1133">Transmembrane helix</keyword>
<feature type="transmembrane region" description="Helical" evidence="5">
    <location>
        <begin position="238"/>
        <end position="259"/>
    </location>
</feature>
<feature type="transmembrane region" description="Helical" evidence="5">
    <location>
        <begin position="349"/>
        <end position="376"/>
    </location>
</feature>
<feature type="transmembrane region" description="Helical" evidence="5">
    <location>
        <begin position="16"/>
        <end position="37"/>
    </location>
</feature>
<dbReference type="RefSeq" id="WP_369496485.1">
    <property type="nucleotide sequence ID" value="NZ_JBFZPZ010000001.1"/>
</dbReference>
<dbReference type="InterPro" id="IPR007016">
    <property type="entry name" value="O-antigen_ligase-rel_domated"/>
</dbReference>
<reference evidence="7 8" key="1">
    <citation type="submission" date="2024-03" db="EMBL/GenBank/DDBJ databases">
        <title>Role of Flies in the Dissemination of Carbapenem-Resistant Enterobacteriaceae (CRE): An Epidemiological and Genomic Study in China.</title>
        <authorList>
            <person name="Chen K."/>
            <person name="Zhang R."/>
            <person name="Chen S."/>
        </authorList>
    </citation>
    <scope>NUCLEOTIDE SEQUENCE [LARGE SCALE GENOMIC DNA]</scope>
    <source>
        <strain evidence="8">fly-313</strain>
    </source>
</reference>
<comment type="caution">
    <text evidence="7">The sequence shown here is derived from an EMBL/GenBank/DDBJ whole genome shotgun (WGS) entry which is preliminary data.</text>
</comment>
<dbReference type="Pfam" id="PF04932">
    <property type="entry name" value="Wzy_C"/>
    <property type="match status" value="1"/>
</dbReference>
<evidence type="ECO:0000256" key="4">
    <source>
        <dbReference type="ARBA" id="ARBA00023136"/>
    </source>
</evidence>
<evidence type="ECO:0000256" key="3">
    <source>
        <dbReference type="ARBA" id="ARBA00022989"/>
    </source>
</evidence>
<keyword evidence="2 5" id="KW-0812">Transmembrane</keyword>